<evidence type="ECO:0000313" key="4">
    <source>
        <dbReference type="Proteomes" id="UP000054564"/>
    </source>
</evidence>
<feature type="region of interest" description="Disordered" evidence="2">
    <location>
        <begin position="10"/>
        <end position="52"/>
    </location>
</feature>
<name>A0A0L0UP86_9BASI</name>
<dbReference type="Proteomes" id="UP000054564">
    <property type="component" value="Unassembled WGS sequence"/>
</dbReference>
<proteinExistence type="predicted"/>
<organism evidence="3 4">
    <name type="scientific">Puccinia striiformis f. sp. tritici PST-78</name>
    <dbReference type="NCBI Taxonomy" id="1165861"/>
    <lineage>
        <taxon>Eukaryota</taxon>
        <taxon>Fungi</taxon>
        <taxon>Dikarya</taxon>
        <taxon>Basidiomycota</taxon>
        <taxon>Pucciniomycotina</taxon>
        <taxon>Pucciniomycetes</taxon>
        <taxon>Pucciniales</taxon>
        <taxon>Pucciniaceae</taxon>
        <taxon>Puccinia</taxon>
    </lineage>
</organism>
<evidence type="ECO:0000256" key="2">
    <source>
        <dbReference type="SAM" id="MobiDB-lite"/>
    </source>
</evidence>
<sequence length="453" mass="50377">MTQVRICMDDSSILSGPVGQSGKGSHIPRGDARRATPGAGDREDGGTAGGPLGIYAKTEAAPLGIDAKSSDKIREVICEKTGEIQRFTLNSKRREYEIETDPRHFRWERYAWKSAVNQILPKSRTSKCMRWRVPNQSLQVHKSVEHEKAFYSGLQVCASVWACPVCAAKISERRRAELVTALALAKARGWDVFMLTLTVPHGLGDDLAALLEQIHKAWRSTTTSRAGKALRKLLGVRGTIRALEVTHGSNGFHPHLHVLLFLDGGISPQDVQTAFTPLWQKACERAGLPRPSDLHGCRVEDGTYAAAYASKWGLESEMTKSHTKRGKNGSRTPWDFLRAFLSKSEGWQQSAILFRTYAEAFKGKRQLYWSNGLRDLLAMGEQASDEEVAAVQDDCARVLAELTDEHWRAILRTRSESTVLDMAELHPEALPVLLESILQRAAKLTQKIERSDL</sequence>
<dbReference type="GO" id="GO:0003677">
    <property type="term" value="F:DNA binding"/>
    <property type="evidence" value="ECO:0007669"/>
    <property type="project" value="InterPro"/>
</dbReference>
<dbReference type="EMBL" id="AJIL01000845">
    <property type="protein sequence ID" value="KNE88818.1"/>
    <property type="molecule type" value="Genomic_DNA"/>
</dbReference>
<comment type="caution">
    <text evidence="3">The sequence shown here is derived from an EMBL/GenBank/DDBJ whole genome shotgun (WGS) entry which is preliminary data.</text>
</comment>
<keyword evidence="1" id="KW-0235">DNA replication</keyword>
<evidence type="ECO:0008006" key="5">
    <source>
        <dbReference type="Google" id="ProtNLM"/>
    </source>
</evidence>
<protein>
    <recommendedName>
        <fullName evidence="5">Replication protein</fullName>
    </recommendedName>
</protein>
<reference evidence="4" key="1">
    <citation type="submission" date="2014-03" db="EMBL/GenBank/DDBJ databases">
        <title>The Genome Sequence of Puccinia striiformis f. sp. tritici PST-78.</title>
        <authorList>
            <consortium name="The Broad Institute Genome Sequencing Platform"/>
            <person name="Cuomo C."/>
            <person name="Hulbert S."/>
            <person name="Chen X."/>
            <person name="Walker B."/>
            <person name="Young S.K."/>
            <person name="Zeng Q."/>
            <person name="Gargeya S."/>
            <person name="Fitzgerald M."/>
            <person name="Haas B."/>
            <person name="Abouelleil A."/>
            <person name="Alvarado L."/>
            <person name="Arachchi H.M."/>
            <person name="Berlin A.M."/>
            <person name="Chapman S.B."/>
            <person name="Goldberg J."/>
            <person name="Griggs A."/>
            <person name="Gujja S."/>
            <person name="Hansen M."/>
            <person name="Howarth C."/>
            <person name="Imamovic A."/>
            <person name="Larimer J."/>
            <person name="McCowan C."/>
            <person name="Montmayeur A."/>
            <person name="Murphy C."/>
            <person name="Neiman D."/>
            <person name="Pearson M."/>
            <person name="Priest M."/>
            <person name="Roberts A."/>
            <person name="Saif S."/>
            <person name="Shea T."/>
            <person name="Sisk P."/>
            <person name="Sykes S."/>
            <person name="Wortman J."/>
            <person name="Nusbaum C."/>
            <person name="Birren B."/>
        </authorList>
    </citation>
    <scope>NUCLEOTIDE SEQUENCE [LARGE SCALE GENOMIC DNA]</scope>
    <source>
        <strain evidence="4">race PST-78</strain>
    </source>
</reference>
<keyword evidence="4" id="KW-1185">Reference proteome</keyword>
<dbReference type="GO" id="GO:0006260">
    <property type="term" value="P:DNA replication"/>
    <property type="evidence" value="ECO:0007669"/>
    <property type="project" value="UniProtKB-KW"/>
</dbReference>
<gene>
    <name evidence="3" type="ORF">PSTG_17744</name>
</gene>
<evidence type="ECO:0000313" key="3">
    <source>
        <dbReference type="EMBL" id="KNE88818.1"/>
    </source>
</evidence>
<dbReference type="AlphaFoldDB" id="A0A0L0UP86"/>
<accession>A0A0L0UP86</accession>
<dbReference type="Pfam" id="PF01446">
    <property type="entry name" value="Rep_1"/>
    <property type="match status" value="1"/>
</dbReference>
<dbReference type="InterPro" id="IPR000989">
    <property type="entry name" value="Rep"/>
</dbReference>
<evidence type="ECO:0000256" key="1">
    <source>
        <dbReference type="ARBA" id="ARBA00022705"/>
    </source>
</evidence>
<feature type="compositionally biased region" description="Basic and acidic residues" evidence="2">
    <location>
        <begin position="28"/>
        <end position="45"/>
    </location>
</feature>